<dbReference type="AlphaFoldDB" id="A0A6C0DRN4"/>
<proteinExistence type="predicted"/>
<organism evidence="1">
    <name type="scientific">viral metagenome</name>
    <dbReference type="NCBI Taxonomy" id="1070528"/>
    <lineage>
        <taxon>unclassified sequences</taxon>
        <taxon>metagenomes</taxon>
        <taxon>organismal metagenomes</taxon>
    </lineage>
</organism>
<protein>
    <submittedName>
        <fullName evidence="1">Uncharacterized protein</fullName>
    </submittedName>
</protein>
<name>A0A6C0DRN4_9ZZZZ</name>
<evidence type="ECO:0000313" key="1">
    <source>
        <dbReference type="EMBL" id="QHT18920.1"/>
    </source>
</evidence>
<reference evidence="1" key="1">
    <citation type="journal article" date="2020" name="Nature">
        <title>Giant virus diversity and host interactions through global metagenomics.</title>
        <authorList>
            <person name="Schulz F."/>
            <person name="Roux S."/>
            <person name="Paez-Espino D."/>
            <person name="Jungbluth S."/>
            <person name="Walsh D.A."/>
            <person name="Denef V.J."/>
            <person name="McMahon K.D."/>
            <person name="Konstantinidis K.T."/>
            <person name="Eloe-Fadrosh E.A."/>
            <person name="Kyrpides N.C."/>
            <person name="Woyke T."/>
        </authorList>
    </citation>
    <scope>NUCLEOTIDE SEQUENCE</scope>
    <source>
        <strain evidence="1">GVMAG-M-3300023174-49</strain>
    </source>
</reference>
<sequence length="162" mass="19594">MNRQQTIFLLPLPYDIIHIINSYCFYDIVTWKTRIAKKQIVNKFNKAYASRARPDESWLEDEYDTNTSENWLVYLIDKDILCDPKYLLVRSDNNFRKMYKETLFQAMNCKTCGNYKMSKTTKYSVYELDHAFVYGDDLWLHEIRSRMTDRLRCECSIENEFL</sequence>
<dbReference type="EMBL" id="MN739660">
    <property type="protein sequence ID" value="QHT18920.1"/>
    <property type="molecule type" value="Genomic_DNA"/>
</dbReference>
<accession>A0A6C0DRN4</accession>